<keyword evidence="3" id="KW-1003">Cell membrane</keyword>
<reference evidence="11" key="1">
    <citation type="journal article" date="2022" name="Microorganisms">
        <title>Beyond the ABCs#Discovery of Three New Plasmid Types in Rhodobacterales (RepQ, RepY, RepW).</title>
        <authorList>
            <person name="Freese H.M."/>
            <person name="Ringel V."/>
            <person name="Overmann J."/>
            <person name="Petersen J."/>
        </authorList>
    </citation>
    <scope>NUCLEOTIDE SEQUENCE [LARGE SCALE GENOMIC DNA]</scope>
    <source>
        <strain evidence="11">DSM 109990</strain>
    </source>
</reference>
<keyword evidence="11" id="KW-1185">Reference proteome</keyword>
<dbReference type="PANTHER" id="PTHR11795">
    <property type="entry name" value="BRANCHED-CHAIN AMINO ACID TRANSPORT SYSTEM PERMEASE PROTEIN LIVH"/>
    <property type="match status" value="1"/>
</dbReference>
<evidence type="ECO:0000256" key="9">
    <source>
        <dbReference type="SAM" id="Phobius"/>
    </source>
</evidence>
<feature type="transmembrane region" description="Helical" evidence="9">
    <location>
        <begin position="6"/>
        <end position="37"/>
    </location>
</feature>
<accession>A0ABY3ZPC7</accession>
<dbReference type="Proteomes" id="UP000831019">
    <property type="component" value="Chromosome"/>
</dbReference>
<dbReference type="CDD" id="cd06582">
    <property type="entry name" value="TM_PBP1_LivH_like"/>
    <property type="match status" value="1"/>
</dbReference>
<evidence type="ECO:0000256" key="5">
    <source>
        <dbReference type="ARBA" id="ARBA00022970"/>
    </source>
</evidence>
<feature type="transmembrane region" description="Helical" evidence="9">
    <location>
        <begin position="312"/>
        <end position="331"/>
    </location>
</feature>
<evidence type="ECO:0000256" key="8">
    <source>
        <dbReference type="ARBA" id="ARBA00037998"/>
    </source>
</evidence>
<evidence type="ECO:0000256" key="4">
    <source>
        <dbReference type="ARBA" id="ARBA00022692"/>
    </source>
</evidence>
<evidence type="ECO:0000256" key="1">
    <source>
        <dbReference type="ARBA" id="ARBA00004651"/>
    </source>
</evidence>
<evidence type="ECO:0000313" key="10">
    <source>
        <dbReference type="EMBL" id="UOA15599.1"/>
    </source>
</evidence>
<feature type="transmembrane region" description="Helical" evidence="9">
    <location>
        <begin position="49"/>
        <end position="65"/>
    </location>
</feature>
<feature type="transmembrane region" description="Helical" evidence="9">
    <location>
        <begin position="77"/>
        <end position="99"/>
    </location>
</feature>
<comment type="similarity">
    <text evidence="8">Belongs to the binding-protein-dependent transport system permease family. LivHM subfamily.</text>
</comment>
<comment type="subcellular location">
    <subcellularLocation>
        <location evidence="1">Cell membrane</location>
        <topology evidence="1">Multi-pass membrane protein</topology>
    </subcellularLocation>
</comment>
<evidence type="ECO:0000256" key="3">
    <source>
        <dbReference type="ARBA" id="ARBA00022475"/>
    </source>
</evidence>
<dbReference type="Pfam" id="PF02653">
    <property type="entry name" value="BPD_transp_2"/>
    <property type="match status" value="1"/>
</dbReference>
<dbReference type="InterPro" id="IPR001851">
    <property type="entry name" value="ABC_transp_permease"/>
</dbReference>
<dbReference type="PANTHER" id="PTHR11795:SF445">
    <property type="entry name" value="AMINO ACID ABC TRANSPORTER PERMEASE PROTEIN"/>
    <property type="match status" value="1"/>
</dbReference>
<sequence length="336" mass="36570">MELANAFLIFANYVLVPSITYGAQLALGALGVTLIFGVLRFSNFSHGEMMSFGTMVTILVTWVFQKSSISIYPLPTALLALPIGILATVCFSLAADKIVYSYYREAKAKPVILMMASLGIMFVLNGAVRLFVGPGDRQFFDGERFIVTASEVKAYTGLAEGVSIRSTQAITVFISILLFVLLYLFLQKTRAGTAMRAYSDNRTLATLSGINSQAVVRITWILAASLAVVAGVLYGLDKSFKPFTYFQILLPIFAATIVGGVGNPLGAVVGGFIISFSEIALTYPYRKVVLYIYPDIDLNGYILQLVPTDYKFSISFTILVLVLLLRPSGLFRGVSL</sequence>
<organism evidence="10 11">
    <name type="scientific">Sulfitobacter dubius</name>
    <dbReference type="NCBI Taxonomy" id="218673"/>
    <lineage>
        <taxon>Bacteria</taxon>
        <taxon>Pseudomonadati</taxon>
        <taxon>Pseudomonadota</taxon>
        <taxon>Alphaproteobacteria</taxon>
        <taxon>Rhodobacterales</taxon>
        <taxon>Roseobacteraceae</taxon>
        <taxon>Sulfitobacter</taxon>
    </lineage>
</organism>
<keyword evidence="7 9" id="KW-0472">Membrane</keyword>
<evidence type="ECO:0000256" key="7">
    <source>
        <dbReference type="ARBA" id="ARBA00023136"/>
    </source>
</evidence>
<name>A0ABY3ZPC7_9RHOB</name>
<feature type="transmembrane region" description="Helical" evidence="9">
    <location>
        <begin position="248"/>
        <end position="276"/>
    </location>
</feature>
<feature type="transmembrane region" description="Helical" evidence="9">
    <location>
        <begin position="111"/>
        <end position="132"/>
    </location>
</feature>
<dbReference type="InterPro" id="IPR052157">
    <property type="entry name" value="BCAA_transport_permease"/>
</dbReference>
<keyword evidence="5" id="KW-0029">Amino-acid transport</keyword>
<keyword evidence="2" id="KW-0813">Transport</keyword>
<evidence type="ECO:0000256" key="2">
    <source>
        <dbReference type="ARBA" id="ARBA00022448"/>
    </source>
</evidence>
<proteinExistence type="inferred from homology"/>
<evidence type="ECO:0000313" key="11">
    <source>
        <dbReference type="Proteomes" id="UP000831019"/>
    </source>
</evidence>
<dbReference type="RefSeq" id="WP_152455660.1">
    <property type="nucleotide sequence ID" value="NZ_CP085144.1"/>
</dbReference>
<feature type="transmembrane region" description="Helical" evidence="9">
    <location>
        <begin position="168"/>
        <end position="186"/>
    </location>
</feature>
<protein>
    <submittedName>
        <fullName evidence="10">High-affinity branched-chain amino acid transport system permease protein LivH</fullName>
    </submittedName>
</protein>
<keyword evidence="6 9" id="KW-1133">Transmembrane helix</keyword>
<keyword evidence="4 9" id="KW-0812">Transmembrane</keyword>
<dbReference type="EMBL" id="CP085144">
    <property type="protein sequence ID" value="UOA15599.1"/>
    <property type="molecule type" value="Genomic_DNA"/>
</dbReference>
<feature type="transmembrane region" description="Helical" evidence="9">
    <location>
        <begin position="214"/>
        <end position="236"/>
    </location>
</feature>
<gene>
    <name evidence="10" type="primary">livH_6</name>
    <name evidence="10" type="ORF">DSM109990_02442</name>
</gene>
<evidence type="ECO:0000256" key="6">
    <source>
        <dbReference type="ARBA" id="ARBA00022989"/>
    </source>
</evidence>